<evidence type="ECO:0000313" key="2">
    <source>
        <dbReference type="EMBL" id="TKA71685.1"/>
    </source>
</evidence>
<dbReference type="EMBL" id="NAJQ01000341">
    <property type="protein sequence ID" value="TKA71685.1"/>
    <property type="molecule type" value="Genomic_DNA"/>
</dbReference>
<feature type="compositionally biased region" description="Gly residues" evidence="1">
    <location>
        <begin position="85"/>
        <end position="108"/>
    </location>
</feature>
<dbReference type="Proteomes" id="UP000309340">
    <property type="component" value="Unassembled WGS sequence"/>
</dbReference>
<keyword evidence="3" id="KW-1185">Reference proteome</keyword>
<feature type="region of interest" description="Disordered" evidence="1">
    <location>
        <begin position="1"/>
        <end position="20"/>
    </location>
</feature>
<feature type="compositionally biased region" description="Acidic residues" evidence="1">
    <location>
        <begin position="133"/>
        <end position="143"/>
    </location>
</feature>
<feature type="region of interest" description="Disordered" evidence="1">
    <location>
        <begin position="75"/>
        <end position="173"/>
    </location>
</feature>
<gene>
    <name evidence="2" type="ORF">B0A55_07683</name>
</gene>
<dbReference type="AlphaFoldDB" id="A0A4U0XAY8"/>
<accession>A0A4U0XAY8</accession>
<comment type="caution">
    <text evidence="2">The sequence shown here is derived from an EMBL/GenBank/DDBJ whole genome shotgun (WGS) entry which is preliminary data.</text>
</comment>
<reference evidence="2 3" key="1">
    <citation type="submission" date="2017-03" db="EMBL/GenBank/DDBJ databases">
        <title>Genomes of endolithic fungi from Antarctica.</title>
        <authorList>
            <person name="Coleine C."/>
            <person name="Masonjones S."/>
            <person name="Stajich J.E."/>
        </authorList>
    </citation>
    <scope>NUCLEOTIDE SEQUENCE [LARGE SCALE GENOMIC DNA]</scope>
    <source>
        <strain evidence="2 3">CCFEE 5184</strain>
    </source>
</reference>
<proteinExistence type="predicted"/>
<dbReference type="OrthoDB" id="3938057at2759"/>
<protein>
    <submittedName>
        <fullName evidence="2">Uncharacterized protein</fullName>
    </submittedName>
</protein>
<name>A0A4U0XAY8_9PEZI</name>
<feature type="compositionally biased region" description="Basic and acidic residues" evidence="1">
    <location>
        <begin position="151"/>
        <end position="164"/>
    </location>
</feature>
<evidence type="ECO:0000256" key="1">
    <source>
        <dbReference type="SAM" id="MobiDB-lite"/>
    </source>
</evidence>
<evidence type="ECO:0000313" key="3">
    <source>
        <dbReference type="Proteomes" id="UP000309340"/>
    </source>
</evidence>
<sequence length="173" mass="17609">MAGDTNPPAPTTTATPNRTFSFSTVAVLVATMEKAGVKLNTKTYELMARLDGSRSASSFDHGFRKVKARARELVAAGAKGEGDGEGGSGGKVGMPGSGGKKAGGGAGGGKEKAKAVGSSGGRKRRIIDKDEAPDADDDEESEESPSKKSKVKAEPVGEDGRDDFASAEDVFDG</sequence>
<organism evidence="2 3">
    <name type="scientific">Friedmanniomyces simplex</name>
    <dbReference type="NCBI Taxonomy" id="329884"/>
    <lineage>
        <taxon>Eukaryota</taxon>
        <taxon>Fungi</taxon>
        <taxon>Dikarya</taxon>
        <taxon>Ascomycota</taxon>
        <taxon>Pezizomycotina</taxon>
        <taxon>Dothideomycetes</taxon>
        <taxon>Dothideomycetidae</taxon>
        <taxon>Mycosphaerellales</taxon>
        <taxon>Teratosphaeriaceae</taxon>
        <taxon>Friedmanniomyces</taxon>
    </lineage>
</organism>